<dbReference type="PANTHER" id="PTHR11525:SF0">
    <property type="entry name" value="FARNESYL PYROPHOSPHATE SYNTHASE"/>
    <property type="match status" value="1"/>
</dbReference>
<proteinExistence type="inferred from homology"/>
<dbReference type="GO" id="GO:0043386">
    <property type="term" value="P:mycotoxin biosynthetic process"/>
    <property type="evidence" value="ECO:0007669"/>
    <property type="project" value="UniProtKB-ARBA"/>
</dbReference>
<evidence type="ECO:0000256" key="4">
    <source>
        <dbReference type="ARBA" id="ARBA00022842"/>
    </source>
</evidence>
<dbReference type="SUPFAM" id="SSF48576">
    <property type="entry name" value="Terpenoid synthases"/>
    <property type="match status" value="1"/>
</dbReference>
<evidence type="ECO:0000256" key="1">
    <source>
        <dbReference type="ARBA" id="ARBA00001946"/>
    </source>
</evidence>
<keyword evidence="3" id="KW-0479">Metal-binding</keyword>
<evidence type="ECO:0000256" key="5">
    <source>
        <dbReference type="RuleBase" id="RU004466"/>
    </source>
</evidence>
<dbReference type="PANTHER" id="PTHR11525">
    <property type="entry name" value="FARNESYL-PYROPHOSPHATE SYNTHETASE"/>
    <property type="match status" value="1"/>
</dbReference>
<dbReference type="InterPro" id="IPR008949">
    <property type="entry name" value="Isoprenoid_synthase_dom_sf"/>
</dbReference>
<comment type="cofactor">
    <cofactor evidence="1">
        <name>Mg(2+)</name>
        <dbReference type="ChEBI" id="CHEBI:18420"/>
    </cofactor>
</comment>
<evidence type="ECO:0000313" key="7">
    <source>
        <dbReference type="Proteomes" id="UP000266234"/>
    </source>
</evidence>
<dbReference type="STRING" id="694270.A0A395RIE6"/>
<dbReference type="GO" id="GO:0005737">
    <property type="term" value="C:cytoplasm"/>
    <property type="evidence" value="ECO:0007669"/>
    <property type="project" value="TreeGrafter"/>
</dbReference>
<reference evidence="6 7" key="1">
    <citation type="journal article" date="2018" name="PLoS Pathog.">
        <title>Evolution of structural diversity of trichothecenes, a family of toxins produced by plant pathogenic and entomopathogenic fungi.</title>
        <authorList>
            <person name="Proctor R.H."/>
            <person name="McCormick S.P."/>
            <person name="Kim H.S."/>
            <person name="Cardoza R.E."/>
            <person name="Stanley A.M."/>
            <person name="Lindo L."/>
            <person name="Kelly A."/>
            <person name="Brown D.W."/>
            <person name="Lee T."/>
            <person name="Vaughan M.M."/>
            <person name="Alexander N.J."/>
            <person name="Busman M."/>
            <person name="Gutierrez S."/>
        </authorList>
    </citation>
    <scope>NUCLEOTIDE SEQUENCE [LARGE SCALE GENOMIC DNA]</scope>
    <source>
        <strain evidence="6 7">NRRL 20695</strain>
    </source>
</reference>
<name>A0A395RIE6_9HYPO</name>
<keyword evidence="2 5" id="KW-0808">Transferase</keyword>
<keyword evidence="4" id="KW-0460">Magnesium</keyword>
<dbReference type="InterPro" id="IPR039702">
    <property type="entry name" value="FPS1-like"/>
</dbReference>
<evidence type="ECO:0000256" key="3">
    <source>
        <dbReference type="ARBA" id="ARBA00022723"/>
    </source>
</evidence>
<sequence>MMAGRTTIDQFHAVYPRLTKEILSHASRYQLGEVEKAWLATNPLGSECNRGLAVADVVSILLGRPLDENEFFRASALGWMVELLRACFLVANDIIDDKVTRRGRSSWHSKNGIGLIAINDACILEAGIYVLLKRYFRGHPSYVPMLELIHETTFQTEMGQLCDLTCAAAKNKGSIESFSIERYNFLVVHKTAYHSFYLPVALALHQLALGTDANLQVAKEIAMLLGEYVQIQDDYLDCYGDFKEVTREDSDIRDGKCTWLILQALEKATPAQKLALKKSYGKQGSEKVVRDIYDQLGLDAAYKELKKCMSRNIRSKVDGIDETGGVRKEVFTQFLDKISRPAR</sequence>
<dbReference type="EMBL" id="PXOG01000359">
    <property type="protein sequence ID" value="RGP59874.1"/>
    <property type="molecule type" value="Genomic_DNA"/>
</dbReference>
<dbReference type="GO" id="GO:0046872">
    <property type="term" value="F:metal ion binding"/>
    <property type="evidence" value="ECO:0007669"/>
    <property type="project" value="UniProtKB-KW"/>
</dbReference>
<dbReference type="Pfam" id="PF00348">
    <property type="entry name" value="polyprenyl_synt"/>
    <property type="match status" value="1"/>
</dbReference>
<dbReference type="GO" id="GO:0045337">
    <property type="term" value="P:farnesyl diphosphate biosynthetic process"/>
    <property type="evidence" value="ECO:0007669"/>
    <property type="project" value="TreeGrafter"/>
</dbReference>
<accession>A0A395RIE6</accession>
<comment type="caution">
    <text evidence="6">The sequence shown here is derived from an EMBL/GenBank/DDBJ whole genome shotgun (WGS) entry which is preliminary data.</text>
</comment>
<dbReference type="Gene3D" id="1.10.600.10">
    <property type="entry name" value="Farnesyl Diphosphate Synthase"/>
    <property type="match status" value="1"/>
</dbReference>
<dbReference type="AlphaFoldDB" id="A0A395RIE6"/>
<comment type="similarity">
    <text evidence="5">Belongs to the FPP/GGPP synthase family.</text>
</comment>
<dbReference type="GO" id="GO:0004337">
    <property type="term" value="F:(2E,6E)-farnesyl diphosphate synthase activity"/>
    <property type="evidence" value="ECO:0007669"/>
    <property type="project" value="TreeGrafter"/>
</dbReference>
<protein>
    <submittedName>
        <fullName evidence="6">Farnesyl pyrophosphate synthetase</fullName>
    </submittedName>
</protein>
<evidence type="ECO:0000313" key="6">
    <source>
        <dbReference type="EMBL" id="RGP59874.1"/>
    </source>
</evidence>
<keyword evidence="7" id="KW-1185">Reference proteome</keyword>
<dbReference type="GO" id="GO:0046165">
    <property type="term" value="P:alcohol biosynthetic process"/>
    <property type="evidence" value="ECO:0007669"/>
    <property type="project" value="UniProtKB-ARBA"/>
</dbReference>
<dbReference type="InterPro" id="IPR000092">
    <property type="entry name" value="Polyprenyl_synt"/>
</dbReference>
<dbReference type="GO" id="GO:0004161">
    <property type="term" value="F:dimethylallyltranstransferase activity"/>
    <property type="evidence" value="ECO:0007669"/>
    <property type="project" value="TreeGrafter"/>
</dbReference>
<dbReference type="Proteomes" id="UP000266234">
    <property type="component" value="Unassembled WGS sequence"/>
</dbReference>
<organism evidence="6 7">
    <name type="scientific">Fusarium longipes</name>
    <dbReference type="NCBI Taxonomy" id="694270"/>
    <lineage>
        <taxon>Eukaryota</taxon>
        <taxon>Fungi</taxon>
        <taxon>Dikarya</taxon>
        <taxon>Ascomycota</taxon>
        <taxon>Pezizomycotina</taxon>
        <taxon>Sordariomycetes</taxon>
        <taxon>Hypocreomycetidae</taxon>
        <taxon>Hypocreales</taxon>
        <taxon>Nectriaceae</taxon>
        <taxon>Fusarium</taxon>
    </lineage>
</organism>
<gene>
    <name evidence="6" type="ORF">FLONG3_11068</name>
</gene>
<evidence type="ECO:0000256" key="2">
    <source>
        <dbReference type="ARBA" id="ARBA00022679"/>
    </source>
</evidence>
<dbReference type="OrthoDB" id="10257492at2759"/>